<dbReference type="FunFam" id="2.10.10.10:FF:000005">
    <property type="entry name" value="Epididymal sperm binding protein 1"/>
    <property type="match status" value="1"/>
</dbReference>
<dbReference type="Pfam" id="PF00685">
    <property type="entry name" value="Sulfotransfer_1"/>
    <property type="match status" value="1"/>
</dbReference>
<evidence type="ECO:0000256" key="7">
    <source>
        <dbReference type="ARBA" id="ARBA00023157"/>
    </source>
</evidence>
<dbReference type="eggNOG" id="KOG1584">
    <property type="taxonomic scope" value="Eukaryota"/>
</dbReference>
<dbReference type="PROSITE" id="PS51092">
    <property type="entry name" value="FN2_2"/>
    <property type="match status" value="1"/>
</dbReference>
<dbReference type="GO" id="GO:0008146">
    <property type="term" value="F:sulfotransferase activity"/>
    <property type="evidence" value="ECO:0007669"/>
    <property type="project" value="InterPro"/>
</dbReference>
<evidence type="ECO:0000256" key="3">
    <source>
        <dbReference type="ARBA" id="ARBA00010011"/>
    </source>
</evidence>
<dbReference type="Pfam" id="PF00040">
    <property type="entry name" value="fn2"/>
    <property type="match status" value="1"/>
</dbReference>
<evidence type="ECO:0000256" key="9">
    <source>
        <dbReference type="PROSITE-ProRule" id="PRU00479"/>
    </source>
</evidence>
<dbReference type="EC" id="2.8.2.-" evidence="10"/>
<keyword evidence="6" id="KW-0677">Repeat</keyword>
<reference evidence="13" key="1">
    <citation type="journal article" date="2013" name="Science">
        <title>Comparative analysis of bat genomes provides insight into the evolution of flight and immunity.</title>
        <authorList>
            <person name="Zhang G."/>
            <person name="Cowled C."/>
            <person name="Shi Z."/>
            <person name="Huang Z."/>
            <person name="Bishop-Lilly K.A."/>
            <person name="Fang X."/>
            <person name="Wynne J.W."/>
            <person name="Xiong Z."/>
            <person name="Baker M.L."/>
            <person name="Zhao W."/>
            <person name="Tachedjian M."/>
            <person name="Zhu Y."/>
            <person name="Zhou P."/>
            <person name="Jiang X."/>
            <person name="Ng J."/>
            <person name="Yang L."/>
            <person name="Wu L."/>
            <person name="Xiao J."/>
            <person name="Feng Y."/>
            <person name="Chen Y."/>
            <person name="Sun X."/>
            <person name="Zhang Y."/>
            <person name="Marsh G.A."/>
            <person name="Crameri G."/>
            <person name="Broder C.C."/>
            <person name="Frey K.G."/>
            <person name="Wang L.F."/>
            <person name="Wang J."/>
        </authorList>
    </citation>
    <scope>NUCLEOTIDE SEQUENCE [LARGE SCALE GENOMIC DNA]</scope>
</reference>
<evidence type="ECO:0000256" key="8">
    <source>
        <dbReference type="ARBA" id="ARBA00048219"/>
    </source>
</evidence>
<dbReference type="Gene3D" id="2.10.10.10">
    <property type="entry name" value="Fibronectin, type II, collagen-binding"/>
    <property type="match status" value="1"/>
</dbReference>
<comment type="similarity">
    <text evidence="2 10">Belongs to the sulfotransferase 1 family.</text>
</comment>
<sequence>MFPSVPEYFNAPCVFPFTYEDLTYYSCISVHSDYAWCSLEDRFNGRWRYCTANDPPMCTFPFRFRSRLFQTCTKVIWRQLPQPLTAGGYGGNSHSRSRELAVMADGYVWFEGIPFPVVDCTPEHLRAMQDFVFKDEDVLTVSFPKSGTNWLLEILCLIYSKGDPTWVQSVPIWERSPWVENTHGYQILKDKEGPRLITSHVPIHLFPKSIFKSKTKVIYLIRNPRDILVSGYFFWIISKFVKRPESLEQYFEWFTQGHGLQLCSSGVLVPPAGQKASQQVPSRVVAHAPPVLVPRTEELTGHGDQKKDLE</sequence>
<evidence type="ECO:0000256" key="6">
    <source>
        <dbReference type="ARBA" id="ARBA00022737"/>
    </source>
</evidence>
<dbReference type="InterPro" id="IPR000562">
    <property type="entry name" value="FN_type2_dom"/>
</dbReference>
<comment type="similarity">
    <text evidence="3">Belongs to the seminal plasma protein family.</text>
</comment>
<evidence type="ECO:0000259" key="11">
    <source>
        <dbReference type="PROSITE" id="PS51092"/>
    </source>
</evidence>
<dbReference type="PROSITE" id="PS00023">
    <property type="entry name" value="FN2_1"/>
    <property type="match status" value="1"/>
</dbReference>
<evidence type="ECO:0000313" key="12">
    <source>
        <dbReference type="EMBL" id="ELK25473.1"/>
    </source>
</evidence>
<evidence type="ECO:0000256" key="1">
    <source>
        <dbReference type="ARBA" id="ARBA00004613"/>
    </source>
</evidence>
<keyword evidence="13" id="KW-1185">Reference proteome</keyword>
<dbReference type="SMART" id="SM00059">
    <property type="entry name" value="FN2"/>
    <property type="match status" value="1"/>
</dbReference>
<proteinExistence type="inferred from homology"/>
<dbReference type="SUPFAM" id="SSF57440">
    <property type="entry name" value="Kringle-like"/>
    <property type="match status" value="2"/>
</dbReference>
<evidence type="ECO:0000256" key="5">
    <source>
        <dbReference type="ARBA" id="ARBA00022679"/>
    </source>
</evidence>
<evidence type="ECO:0000256" key="4">
    <source>
        <dbReference type="ARBA" id="ARBA00022525"/>
    </source>
</evidence>
<organism evidence="12 13">
    <name type="scientific">Myotis davidii</name>
    <name type="common">David's myotis</name>
    <dbReference type="NCBI Taxonomy" id="225400"/>
    <lineage>
        <taxon>Eukaryota</taxon>
        <taxon>Metazoa</taxon>
        <taxon>Chordata</taxon>
        <taxon>Craniata</taxon>
        <taxon>Vertebrata</taxon>
        <taxon>Euteleostomi</taxon>
        <taxon>Mammalia</taxon>
        <taxon>Eutheria</taxon>
        <taxon>Laurasiatheria</taxon>
        <taxon>Chiroptera</taxon>
        <taxon>Yangochiroptera</taxon>
        <taxon>Vespertilionidae</taxon>
        <taxon>Myotis</taxon>
    </lineage>
</organism>
<feature type="domain" description="Fibronectin type-II" evidence="11">
    <location>
        <begin position="8"/>
        <end position="52"/>
    </location>
</feature>
<comment type="catalytic activity">
    <reaction evidence="8">
        <text>4-ethylphenol + 3'-phosphoadenylyl sulfate = 4-ethylphenyl sulfate + adenosine 3',5'-bisphosphate + H(+)</text>
        <dbReference type="Rhea" id="RHEA:70607"/>
        <dbReference type="ChEBI" id="CHEBI:15378"/>
        <dbReference type="ChEBI" id="CHEBI:49584"/>
        <dbReference type="ChEBI" id="CHEBI:58339"/>
        <dbReference type="ChEBI" id="CHEBI:58343"/>
        <dbReference type="ChEBI" id="CHEBI:133681"/>
    </reaction>
    <physiologicalReaction direction="left-to-right" evidence="8">
        <dbReference type="Rhea" id="RHEA:70608"/>
    </physiologicalReaction>
</comment>
<comment type="subcellular location">
    <subcellularLocation>
        <location evidence="1">Secreted</location>
    </subcellularLocation>
</comment>
<accession>L5LIN0</accession>
<dbReference type="Proteomes" id="UP000010556">
    <property type="component" value="Unassembled WGS sequence"/>
</dbReference>
<dbReference type="AlphaFoldDB" id="L5LIN0"/>
<protein>
    <recommendedName>
        <fullName evidence="10">Sulfotransferase</fullName>
        <ecNumber evidence="10">2.8.2.-</ecNumber>
    </recommendedName>
</protein>
<dbReference type="InterPro" id="IPR036943">
    <property type="entry name" value="FN_type2_sf"/>
</dbReference>
<evidence type="ECO:0000256" key="10">
    <source>
        <dbReference type="RuleBase" id="RU361155"/>
    </source>
</evidence>
<dbReference type="SUPFAM" id="SSF52540">
    <property type="entry name" value="P-loop containing nucleoside triphosphate hydrolases"/>
    <property type="match status" value="1"/>
</dbReference>
<dbReference type="EMBL" id="KB111838">
    <property type="protein sequence ID" value="ELK25473.1"/>
    <property type="molecule type" value="Genomic_DNA"/>
</dbReference>
<dbReference type="InterPro" id="IPR000863">
    <property type="entry name" value="Sulfotransferase_dom"/>
</dbReference>
<evidence type="ECO:0000313" key="13">
    <source>
        <dbReference type="Proteomes" id="UP000010556"/>
    </source>
</evidence>
<dbReference type="GO" id="GO:0005576">
    <property type="term" value="C:extracellular region"/>
    <property type="evidence" value="ECO:0007669"/>
    <property type="project" value="UniProtKB-SubCell"/>
</dbReference>
<keyword evidence="7" id="KW-1015">Disulfide bond</keyword>
<keyword evidence="5 10" id="KW-0808">Transferase</keyword>
<dbReference type="InterPro" id="IPR027417">
    <property type="entry name" value="P-loop_NTPase"/>
</dbReference>
<dbReference type="PANTHER" id="PTHR11783">
    <property type="entry name" value="SULFOTRANSFERASE SULT"/>
    <property type="match status" value="1"/>
</dbReference>
<comment type="caution">
    <text evidence="9">Lacks conserved residue(s) required for the propagation of feature annotation.</text>
</comment>
<keyword evidence="4" id="KW-0964">Secreted</keyword>
<dbReference type="Gene3D" id="3.40.50.300">
    <property type="entry name" value="P-loop containing nucleotide triphosphate hydrolases"/>
    <property type="match status" value="1"/>
</dbReference>
<name>L5LIN0_MYODS</name>
<dbReference type="InterPro" id="IPR013806">
    <property type="entry name" value="Kringle-like"/>
</dbReference>
<gene>
    <name evidence="12" type="ORF">MDA_GLEAN10005914</name>
</gene>
<evidence type="ECO:0000256" key="2">
    <source>
        <dbReference type="ARBA" id="ARBA00005771"/>
    </source>
</evidence>